<dbReference type="Gene3D" id="3.40.30.10">
    <property type="entry name" value="Glutaredoxin"/>
    <property type="match status" value="1"/>
</dbReference>
<accession>A0ABW0M6E1</accession>
<comment type="caution">
    <text evidence="2">The sequence shown here is derived from an EMBL/GenBank/DDBJ whole genome shotgun (WGS) entry which is preliminary data.</text>
</comment>
<dbReference type="InterPro" id="IPR050553">
    <property type="entry name" value="Thioredoxin_ResA/DsbE_sf"/>
</dbReference>
<name>A0ABW0M6E1_9BURK</name>
<dbReference type="Proteomes" id="UP001596045">
    <property type="component" value="Unassembled WGS sequence"/>
</dbReference>
<dbReference type="InterPro" id="IPR036249">
    <property type="entry name" value="Thioredoxin-like_sf"/>
</dbReference>
<dbReference type="SUPFAM" id="SSF52833">
    <property type="entry name" value="Thioredoxin-like"/>
    <property type="match status" value="1"/>
</dbReference>
<dbReference type="Pfam" id="PF00578">
    <property type="entry name" value="AhpC-TSA"/>
    <property type="match status" value="1"/>
</dbReference>
<dbReference type="PANTHER" id="PTHR42852">
    <property type="entry name" value="THIOL:DISULFIDE INTERCHANGE PROTEIN DSBE"/>
    <property type="match status" value="1"/>
</dbReference>
<sequence length="159" mass="17711">MAPKPAPELQVSQWFNTQSALDLETLRGKVVVINAFQILCQGCVHQSVPQMKRMVQGFDPNHVAVLGLHTVFEHHEAMTPEALETFIHRHRLELPIGVDMADGKRGLPLTMQAYHMQGTPTLILIDKNGYLRMQRFGHKDDLSVGVAVGKLLAEPASVR</sequence>
<reference evidence="3" key="1">
    <citation type="journal article" date="2019" name="Int. J. Syst. Evol. Microbiol.">
        <title>The Global Catalogue of Microorganisms (GCM) 10K type strain sequencing project: providing services to taxonomists for standard genome sequencing and annotation.</title>
        <authorList>
            <consortium name="The Broad Institute Genomics Platform"/>
            <consortium name="The Broad Institute Genome Sequencing Center for Infectious Disease"/>
            <person name="Wu L."/>
            <person name="Ma J."/>
        </authorList>
    </citation>
    <scope>NUCLEOTIDE SEQUENCE [LARGE SCALE GENOMIC DNA]</scope>
    <source>
        <strain evidence="3">JCM 17066</strain>
    </source>
</reference>
<gene>
    <name evidence="2" type="ORF">ACFPM8_06535</name>
</gene>
<organism evidence="2 3">
    <name type="scientific">Paraherbaspirillum soli</name>
    <dbReference type="NCBI Taxonomy" id="631222"/>
    <lineage>
        <taxon>Bacteria</taxon>
        <taxon>Pseudomonadati</taxon>
        <taxon>Pseudomonadota</taxon>
        <taxon>Betaproteobacteria</taxon>
        <taxon>Burkholderiales</taxon>
        <taxon>Oxalobacteraceae</taxon>
        <taxon>Paraherbaspirillum</taxon>
    </lineage>
</organism>
<dbReference type="EMBL" id="JBHSMT010000012">
    <property type="protein sequence ID" value="MFC5473615.1"/>
    <property type="molecule type" value="Genomic_DNA"/>
</dbReference>
<proteinExistence type="predicted"/>
<feature type="domain" description="Alkyl hydroperoxide reductase subunit C/ Thiol specific antioxidant" evidence="1">
    <location>
        <begin position="5"/>
        <end position="132"/>
    </location>
</feature>
<keyword evidence="3" id="KW-1185">Reference proteome</keyword>
<dbReference type="RefSeq" id="WP_378996252.1">
    <property type="nucleotide sequence ID" value="NZ_JBHSMT010000012.1"/>
</dbReference>
<dbReference type="PANTHER" id="PTHR42852:SF13">
    <property type="entry name" value="PROTEIN DIPZ"/>
    <property type="match status" value="1"/>
</dbReference>
<evidence type="ECO:0000313" key="3">
    <source>
        <dbReference type="Proteomes" id="UP001596045"/>
    </source>
</evidence>
<evidence type="ECO:0000313" key="2">
    <source>
        <dbReference type="EMBL" id="MFC5473615.1"/>
    </source>
</evidence>
<dbReference type="InterPro" id="IPR000866">
    <property type="entry name" value="AhpC/TSA"/>
</dbReference>
<evidence type="ECO:0000259" key="1">
    <source>
        <dbReference type="Pfam" id="PF00578"/>
    </source>
</evidence>
<protein>
    <submittedName>
        <fullName evidence="2">Redoxin domain-containing protein</fullName>
    </submittedName>
</protein>